<gene>
    <name evidence="1" type="ORF">CIB84_015543</name>
</gene>
<sequence>MMILTGISELAVLLNWALDQLLIIHCKKCLAIIFL</sequence>
<dbReference type="AlphaFoldDB" id="A0A2P4S9C9"/>
<name>A0A2P4S9C9_BAMTH</name>
<protein>
    <submittedName>
        <fullName evidence="1">Uncharacterized protein</fullName>
    </submittedName>
</protein>
<organism evidence="1 2">
    <name type="scientific">Bambusicola thoracicus</name>
    <name type="common">Chinese bamboo-partridge</name>
    <name type="synonym">Perdix thoracica</name>
    <dbReference type="NCBI Taxonomy" id="9083"/>
    <lineage>
        <taxon>Eukaryota</taxon>
        <taxon>Metazoa</taxon>
        <taxon>Chordata</taxon>
        <taxon>Craniata</taxon>
        <taxon>Vertebrata</taxon>
        <taxon>Euteleostomi</taxon>
        <taxon>Archelosauria</taxon>
        <taxon>Archosauria</taxon>
        <taxon>Dinosauria</taxon>
        <taxon>Saurischia</taxon>
        <taxon>Theropoda</taxon>
        <taxon>Coelurosauria</taxon>
        <taxon>Aves</taxon>
        <taxon>Neognathae</taxon>
        <taxon>Galloanserae</taxon>
        <taxon>Galliformes</taxon>
        <taxon>Phasianidae</taxon>
        <taxon>Perdicinae</taxon>
        <taxon>Bambusicola</taxon>
    </lineage>
</organism>
<comment type="caution">
    <text evidence="1">The sequence shown here is derived from an EMBL/GenBank/DDBJ whole genome shotgun (WGS) entry which is preliminary data.</text>
</comment>
<keyword evidence="2" id="KW-1185">Reference proteome</keyword>
<evidence type="ECO:0000313" key="2">
    <source>
        <dbReference type="Proteomes" id="UP000237246"/>
    </source>
</evidence>
<dbReference type="EMBL" id="PPHD01079207">
    <property type="protein sequence ID" value="POI20710.1"/>
    <property type="molecule type" value="Genomic_DNA"/>
</dbReference>
<proteinExistence type="predicted"/>
<dbReference type="Proteomes" id="UP000237246">
    <property type="component" value="Unassembled WGS sequence"/>
</dbReference>
<evidence type="ECO:0000313" key="1">
    <source>
        <dbReference type="EMBL" id="POI20710.1"/>
    </source>
</evidence>
<accession>A0A2P4S9C9</accession>
<reference evidence="1 2" key="1">
    <citation type="submission" date="2018-01" db="EMBL/GenBank/DDBJ databases">
        <title>Comparison of the Chinese Bamboo Partridge and Red Junglefowl genome sequences highlights the importance of demography in genome evolution.</title>
        <authorList>
            <person name="Tiley G.P."/>
            <person name="Kimball R.T."/>
            <person name="Braun E.L."/>
            <person name="Burleigh J.G."/>
        </authorList>
    </citation>
    <scope>NUCLEOTIDE SEQUENCE [LARGE SCALE GENOMIC DNA]</scope>
    <source>
        <strain evidence="1">RTK389</strain>
        <tissue evidence="1">Blood</tissue>
    </source>
</reference>